<feature type="coiled-coil region" evidence="12">
    <location>
        <begin position="297"/>
        <end position="386"/>
    </location>
</feature>
<dbReference type="GO" id="GO:0035861">
    <property type="term" value="C:site of double-strand break"/>
    <property type="evidence" value="ECO:0007669"/>
    <property type="project" value="TreeGrafter"/>
</dbReference>
<feature type="non-terminal residue" evidence="13">
    <location>
        <position position="1"/>
    </location>
</feature>
<dbReference type="GO" id="GO:0003697">
    <property type="term" value="F:single-stranded DNA binding"/>
    <property type="evidence" value="ECO:0007669"/>
    <property type="project" value="TreeGrafter"/>
</dbReference>
<comment type="subcellular location">
    <subcellularLocation>
        <location evidence="2">Chromosome</location>
    </subcellularLocation>
    <subcellularLocation>
        <location evidence="1">Nucleus</location>
    </subcellularLocation>
</comment>
<dbReference type="GO" id="GO:0005524">
    <property type="term" value="F:ATP binding"/>
    <property type="evidence" value="ECO:0007669"/>
    <property type="project" value="UniProtKB-KW"/>
</dbReference>
<feature type="coiled-coil region" evidence="12">
    <location>
        <begin position="203"/>
        <end position="244"/>
    </location>
</feature>
<reference evidence="13" key="1">
    <citation type="submission" date="2015-07" db="EMBL/GenBank/DDBJ databases">
        <title>Adaptation to a free-living lifestyle via gene acquisitions in the diplomonad Trepomonas sp. PC1.</title>
        <authorList>
            <person name="Xu F."/>
            <person name="Jerlstrom-Hultqvist J."/>
            <person name="Kolisko M."/>
            <person name="Simpson A.G.B."/>
            <person name="Roger A.J."/>
            <person name="Svard S.G."/>
            <person name="Andersson J.O."/>
        </authorList>
    </citation>
    <scope>NUCLEOTIDE SEQUENCE</scope>
    <source>
        <strain evidence="13">PC1</strain>
    </source>
</reference>
<dbReference type="EMBL" id="GDID01003693">
    <property type="protein sequence ID" value="JAP92913.1"/>
    <property type="molecule type" value="Transcribed_RNA"/>
</dbReference>
<evidence type="ECO:0000256" key="5">
    <source>
        <dbReference type="ARBA" id="ARBA00022741"/>
    </source>
</evidence>
<dbReference type="PANTHER" id="PTHR19306">
    <property type="entry name" value="STRUCTURAL MAINTENANCE OF CHROMOSOMES 5,6 SMC5, SMC6"/>
    <property type="match status" value="1"/>
</dbReference>
<evidence type="ECO:0000256" key="11">
    <source>
        <dbReference type="ARBA" id="ARBA00023242"/>
    </source>
</evidence>
<dbReference type="Gene3D" id="3.40.50.300">
    <property type="entry name" value="P-loop containing nucleotide triphosphate hydrolases"/>
    <property type="match status" value="1"/>
</dbReference>
<evidence type="ECO:0000256" key="3">
    <source>
        <dbReference type="ARBA" id="ARBA00006793"/>
    </source>
</evidence>
<name>A0A146K7X6_9EUKA</name>
<evidence type="ECO:0000256" key="10">
    <source>
        <dbReference type="ARBA" id="ARBA00023204"/>
    </source>
</evidence>
<evidence type="ECO:0000256" key="9">
    <source>
        <dbReference type="ARBA" id="ARBA00023172"/>
    </source>
</evidence>
<keyword evidence="6" id="KW-0227">DNA damage</keyword>
<keyword evidence="8 12" id="KW-0175">Coiled coil</keyword>
<protein>
    <submittedName>
        <fullName evidence="13">RefF/RecN/SMC N terminal domain-containing protein</fullName>
    </submittedName>
</protein>
<accession>A0A146K7X6</accession>
<evidence type="ECO:0000256" key="6">
    <source>
        <dbReference type="ARBA" id="ARBA00022763"/>
    </source>
</evidence>
<keyword evidence="11" id="KW-0539">Nucleus</keyword>
<evidence type="ECO:0000256" key="1">
    <source>
        <dbReference type="ARBA" id="ARBA00004123"/>
    </source>
</evidence>
<gene>
    <name evidence="13" type="ORF">TPC1_14990</name>
</gene>
<dbReference type="PANTHER" id="PTHR19306:SF6">
    <property type="entry name" value="STRUCTURAL MAINTENANCE OF CHROMOSOMES PROTEIN 6"/>
    <property type="match status" value="1"/>
</dbReference>
<proteinExistence type="inferred from homology"/>
<organism evidence="13">
    <name type="scientific">Trepomonas sp. PC1</name>
    <dbReference type="NCBI Taxonomy" id="1076344"/>
    <lineage>
        <taxon>Eukaryota</taxon>
        <taxon>Metamonada</taxon>
        <taxon>Diplomonadida</taxon>
        <taxon>Hexamitidae</taxon>
        <taxon>Hexamitinae</taxon>
        <taxon>Trepomonas</taxon>
    </lineage>
</organism>
<keyword evidence="4" id="KW-0158">Chromosome</keyword>
<evidence type="ECO:0000313" key="13">
    <source>
        <dbReference type="EMBL" id="JAP92913.1"/>
    </source>
</evidence>
<dbReference type="InterPro" id="IPR027417">
    <property type="entry name" value="P-loop_NTPase"/>
</dbReference>
<dbReference type="GO" id="GO:0030915">
    <property type="term" value="C:Smc5-Smc6 complex"/>
    <property type="evidence" value="ECO:0007669"/>
    <property type="project" value="TreeGrafter"/>
</dbReference>
<sequence>LLNIKNGTLGQLQQISALPKNEKNMYYSLLPYNGRILGPASAHFTIKQNYQKLKVKIDEYLKYDQNRFLVCLKENELIYKESPNYIKNNYKKIVLFEILKPKIIPFQQLSYKMGFQILPLLEVLEFTNDLILSALILLRQIDRVVFIDTVNNAEQLLDQCPNLIVLPIDTISVLSISNESIYSQPLYPHKDGLEIQIQEVNDFNQCQRQMQEIQNLLKQSKIRKQQLEEDLENHNRNMLLFEQNKESKKQMIDNHNRLIQLNFDLQNEYSSKKASQLNLKQHYQKEYQTQQDTCQDMERCETRIMELQSLIKELNIQNDKKLSNIIRISQRLEEIKKQRTENSKLNQLKQQKTQINYQVNQLLNKIQNLNKEIDKLSLQVNEKTESYNTKNKMINMKMDEQFQLYVILCQKVGDIEVAENPLLQMMKIAEYSSFGEDGEDIQKIQQRILNKQEALKINLNRIKNISINTIELTEQNRKYTRSKEDYEFAQNQFKKNTTKLAEIYEITVEQLVRVTEMRQTIETEMKFWFQKHSELMGLNLSLMFKIPPFPQIEILNLSIDDDLLVKYQDLSQKSDSFCQEKVEDGKIVIKNGDRSTISFSGGEGTFMTLNFITSCCKVISSSYLQIDEWDVFLDADKRTKAFKMLMNVLFSTNIQCVLVTPNDVDLDTINEKNTNDLISVVKLKAIRRE</sequence>
<keyword evidence="10" id="KW-0234">DNA repair</keyword>
<evidence type="ECO:0000256" key="2">
    <source>
        <dbReference type="ARBA" id="ARBA00004286"/>
    </source>
</evidence>
<evidence type="ECO:0000256" key="8">
    <source>
        <dbReference type="ARBA" id="ARBA00023054"/>
    </source>
</evidence>
<dbReference type="GO" id="GO:0000724">
    <property type="term" value="P:double-strand break repair via homologous recombination"/>
    <property type="evidence" value="ECO:0007669"/>
    <property type="project" value="TreeGrafter"/>
</dbReference>
<dbReference type="GO" id="GO:0005634">
    <property type="term" value="C:nucleus"/>
    <property type="evidence" value="ECO:0007669"/>
    <property type="project" value="UniProtKB-SubCell"/>
</dbReference>
<keyword evidence="5" id="KW-0547">Nucleotide-binding</keyword>
<keyword evidence="9" id="KW-0233">DNA recombination</keyword>
<evidence type="ECO:0000256" key="12">
    <source>
        <dbReference type="SAM" id="Coils"/>
    </source>
</evidence>
<evidence type="ECO:0000256" key="4">
    <source>
        <dbReference type="ARBA" id="ARBA00022454"/>
    </source>
</evidence>
<dbReference type="GO" id="GO:0003684">
    <property type="term" value="F:damaged DNA binding"/>
    <property type="evidence" value="ECO:0007669"/>
    <property type="project" value="TreeGrafter"/>
</dbReference>
<dbReference type="AlphaFoldDB" id="A0A146K7X6"/>
<comment type="similarity">
    <text evidence="3">Belongs to the SMC family. SMC6 subfamily.</text>
</comment>
<evidence type="ECO:0000256" key="7">
    <source>
        <dbReference type="ARBA" id="ARBA00022840"/>
    </source>
</evidence>
<keyword evidence="7" id="KW-0067">ATP-binding</keyword>